<dbReference type="OrthoDB" id="9797348at2"/>
<keyword evidence="2" id="KW-1185">Reference proteome</keyword>
<dbReference type="AlphaFoldDB" id="A0A318KD99"/>
<proteinExistence type="predicted"/>
<gene>
    <name evidence="1" type="ORF">DFR34_1482</name>
</gene>
<dbReference type="Gene3D" id="1.10.30.50">
    <property type="match status" value="1"/>
</dbReference>
<accession>A0A318KD99</accession>
<evidence type="ECO:0000313" key="2">
    <source>
        <dbReference type="Proteomes" id="UP000247555"/>
    </source>
</evidence>
<comment type="caution">
    <text evidence="1">The sequence shown here is derived from an EMBL/GenBank/DDBJ whole genome shotgun (WGS) entry which is preliminary data.</text>
</comment>
<sequence length="199" mass="22716">MIPVTAQPEPADFDAKVRKKGLAYLNKHGFLLNQPLPASAEIAPYWRDCLTDLHQAYGGVCAYIGVFFERVMGAGSVDHFIAKSSLAGQAYEWSNYRLACSTMNSRKREYNDVLDPFFLAPNSFWLQLSTGHIYPNPHLAAQPRRIVEQTIERLGLDDPACRELRARLYQEYLEYQLPSDYLRKLSPFIWGEANRQGVL</sequence>
<reference evidence="1 2" key="1">
    <citation type="submission" date="2018-05" db="EMBL/GenBank/DDBJ databases">
        <title>Genomic Encyclopedia of Type Strains, Phase IV (KMG-IV): sequencing the most valuable type-strain genomes for metagenomic binning, comparative biology and taxonomic classification.</title>
        <authorList>
            <person name="Goeker M."/>
        </authorList>
    </citation>
    <scope>NUCLEOTIDE SEQUENCE [LARGE SCALE GENOMIC DNA]</scope>
    <source>
        <strain evidence="1 2">DSM 29661</strain>
    </source>
</reference>
<protein>
    <submittedName>
        <fullName evidence="1">Uncharacterized protein (TIGR02646 family)</fullName>
    </submittedName>
</protein>
<evidence type="ECO:0000313" key="1">
    <source>
        <dbReference type="EMBL" id="PXX73385.1"/>
    </source>
</evidence>
<organism evidence="1 2">
    <name type="scientific">Rivihabitans pingtungensis</name>
    <dbReference type="NCBI Taxonomy" id="1054498"/>
    <lineage>
        <taxon>Bacteria</taxon>
        <taxon>Pseudomonadati</taxon>
        <taxon>Pseudomonadota</taxon>
        <taxon>Betaproteobacteria</taxon>
        <taxon>Neisseriales</taxon>
        <taxon>Aquaspirillaceae</taxon>
        <taxon>Rivihabitans</taxon>
    </lineage>
</organism>
<dbReference type="EMBL" id="QJKI01000048">
    <property type="protein sequence ID" value="PXX73385.1"/>
    <property type="molecule type" value="Genomic_DNA"/>
</dbReference>
<dbReference type="Proteomes" id="UP000247555">
    <property type="component" value="Unassembled WGS sequence"/>
</dbReference>
<name>A0A318KD99_9NEIS</name>